<feature type="region of interest" description="Disordered" evidence="4">
    <location>
        <begin position="1293"/>
        <end position="1355"/>
    </location>
</feature>
<feature type="compositionally biased region" description="Basic and acidic residues" evidence="4">
    <location>
        <begin position="896"/>
        <end position="906"/>
    </location>
</feature>
<reference evidence="6" key="2">
    <citation type="journal article" date="2022" name="Hortic Res">
        <title>The genome of Dioscorea zingiberensis sheds light on the biosynthesis, origin and evolution of the medicinally important diosgenin saponins.</title>
        <authorList>
            <person name="Li Y."/>
            <person name="Tan C."/>
            <person name="Li Z."/>
            <person name="Guo J."/>
            <person name="Li S."/>
            <person name="Chen X."/>
            <person name="Wang C."/>
            <person name="Dai X."/>
            <person name="Yang H."/>
            <person name="Song W."/>
            <person name="Hou L."/>
            <person name="Xu J."/>
            <person name="Tong Z."/>
            <person name="Xu A."/>
            <person name="Yuan X."/>
            <person name="Wang W."/>
            <person name="Yang Q."/>
            <person name="Chen L."/>
            <person name="Sun Z."/>
            <person name="Wang K."/>
            <person name="Pan B."/>
            <person name="Chen J."/>
            <person name="Bao Y."/>
            <person name="Liu F."/>
            <person name="Qi X."/>
            <person name="Gang D.R."/>
            <person name="Wen J."/>
            <person name="Li J."/>
        </authorList>
    </citation>
    <scope>NUCLEOTIDE SEQUENCE</scope>
    <source>
        <strain evidence="6">Dzin_1.0</strain>
    </source>
</reference>
<feature type="compositionally biased region" description="Basic and acidic residues" evidence="4">
    <location>
        <begin position="1245"/>
        <end position="1260"/>
    </location>
</feature>
<evidence type="ECO:0000313" key="6">
    <source>
        <dbReference type="EMBL" id="KAJ0977694.1"/>
    </source>
</evidence>
<dbReference type="OrthoDB" id="757982at2759"/>
<feature type="compositionally biased region" description="Basic and acidic residues" evidence="4">
    <location>
        <begin position="549"/>
        <end position="576"/>
    </location>
</feature>
<feature type="region of interest" description="Disordered" evidence="4">
    <location>
        <begin position="1424"/>
        <end position="1485"/>
    </location>
</feature>
<feature type="region of interest" description="Disordered" evidence="4">
    <location>
        <begin position="99"/>
        <end position="119"/>
    </location>
</feature>
<feature type="region of interest" description="Disordered" evidence="4">
    <location>
        <begin position="945"/>
        <end position="967"/>
    </location>
</feature>
<feature type="compositionally biased region" description="Polar residues" evidence="4">
    <location>
        <begin position="1474"/>
        <end position="1483"/>
    </location>
</feature>
<reference evidence="6" key="1">
    <citation type="submission" date="2021-03" db="EMBL/GenBank/DDBJ databases">
        <authorList>
            <person name="Li Z."/>
            <person name="Yang C."/>
        </authorList>
    </citation>
    <scope>NUCLEOTIDE SEQUENCE</scope>
    <source>
        <strain evidence="6">Dzin_1.0</strain>
        <tissue evidence="6">Leaf</tissue>
    </source>
</reference>
<dbReference type="PROSITE" id="PS51050">
    <property type="entry name" value="ZF_CW"/>
    <property type="match status" value="1"/>
</dbReference>
<dbReference type="Proteomes" id="UP001085076">
    <property type="component" value="Miscellaneous, Linkage group lg03"/>
</dbReference>
<feature type="region of interest" description="Disordered" evidence="4">
    <location>
        <begin position="1111"/>
        <end position="1210"/>
    </location>
</feature>
<feature type="region of interest" description="Disordered" evidence="4">
    <location>
        <begin position="458"/>
        <end position="493"/>
    </location>
</feature>
<evidence type="ECO:0000313" key="7">
    <source>
        <dbReference type="Proteomes" id="UP001085076"/>
    </source>
</evidence>
<feature type="compositionally biased region" description="Basic and acidic residues" evidence="4">
    <location>
        <begin position="463"/>
        <end position="493"/>
    </location>
</feature>
<proteinExistence type="predicted"/>
<feature type="compositionally biased region" description="Polar residues" evidence="4">
    <location>
        <begin position="1323"/>
        <end position="1336"/>
    </location>
</feature>
<comment type="caution">
    <text evidence="6">The sequence shown here is derived from an EMBL/GenBank/DDBJ whole genome shotgun (WGS) entry which is preliminary data.</text>
</comment>
<keyword evidence="2" id="KW-0863">Zinc-finger</keyword>
<dbReference type="PANTHER" id="PTHR46524">
    <property type="entry name" value="CW-TYPE ZINC FINGER"/>
    <property type="match status" value="1"/>
</dbReference>
<dbReference type="PANTHER" id="PTHR46524:SF7">
    <property type="entry name" value="CW-TYPE ZINC FINGER"/>
    <property type="match status" value="1"/>
</dbReference>
<dbReference type="Pfam" id="PF24756">
    <property type="entry name" value="THD_CWZF3-5-7"/>
    <property type="match status" value="1"/>
</dbReference>
<name>A0A9D5CRC5_9LILI</name>
<dbReference type="Pfam" id="PF07496">
    <property type="entry name" value="zf-CW"/>
    <property type="match status" value="1"/>
</dbReference>
<dbReference type="GO" id="GO:0008270">
    <property type="term" value="F:zinc ion binding"/>
    <property type="evidence" value="ECO:0007669"/>
    <property type="project" value="UniProtKB-KW"/>
</dbReference>
<feature type="compositionally biased region" description="Basic and acidic residues" evidence="4">
    <location>
        <begin position="1531"/>
        <end position="1542"/>
    </location>
</feature>
<feature type="region of interest" description="Disordered" evidence="4">
    <location>
        <begin position="1506"/>
        <end position="1544"/>
    </location>
</feature>
<dbReference type="Gene3D" id="3.30.40.100">
    <property type="match status" value="1"/>
</dbReference>
<keyword evidence="7" id="KW-1185">Reference proteome</keyword>
<feature type="compositionally biased region" description="Polar residues" evidence="4">
    <location>
        <begin position="907"/>
        <end position="925"/>
    </location>
</feature>
<feature type="compositionally biased region" description="Basic and acidic residues" evidence="4">
    <location>
        <begin position="837"/>
        <end position="846"/>
    </location>
</feature>
<feature type="region of interest" description="Disordered" evidence="4">
    <location>
        <begin position="837"/>
        <end position="925"/>
    </location>
</feature>
<feature type="compositionally biased region" description="Basic residues" evidence="4">
    <location>
        <begin position="886"/>
        <end position="895"/>
    </location>
</feature>
<keyword evidence="1" id="KW-0479">Metal-binding</keyword>
<dbReference type="InterPro" id="IPR056406">
    <property type="entry name" value="THD_CWZF3/5/7"/>
</dbReference>
<organism evidence="6 7">
    <name type="scientific">Dioscorea zingiberensis</name>
    <dbReference type="NCBI Taxonomy" id="325984"/>
    <lineage>
        <taxon>Eukaryota</taxon>
        <taxon>Viridiplantae</taxon>
        <taxon>Streptophyta</taxon>
        <taxon>Embryophyta</taxon>
        <taxon>Tracheophyta</taxon>
        <taxon>Spermatophyta</taxon>
        <taxon>Magnoliopsida</taxon>
        <taxon>Liliopsida</taxon>
        <taxon>Dioscoreales</taxon>
        <taxon>Dioscoreaceae</taxon>
        <taxon>Dioscorea</taxon>
    </lineage>
</organism>
<dbReference type="InterPro" id="IPR055300">
    <property type="entry name" value="CWZF3/5/7"/>
</dbReference>
<feature type="compositionally biased region" description="Basic and acidic residues" evidence="4">
    <location>
        <begin position="1305"/>
        <end position="1320"/>
    </location>
</feature>
<feature type="compositionally biased region" description="Basic and acidic residues" evidence="4">
    <location>
        <begin position="1189"/>
        <end position="1199"/>
    </location>
</feature>
<feature type="region of interest" description="Disordered" evidence="4">
    <location>
        <begin position="1245"/>
        <end position="1268"/>
    </location>
</feature>
<feature type="compositionally biased region" description="Polar residues" evidence="4">
    <location>
        <begin position="1142"/>
        <end position="1154"/>
    </location>
</feature>
<feature type="compositionally biased region" description="Basic and acidic residues" evidence="4">
    <location>
        <begin position="1001"/>
        <end position="1027"/>
    </location>
</feature>
<feature type="compositionally biased region" description="Polar residues" evidence="4">
    <location>
        <begin position="946"/>
        <end position="964"/>
    </location>
</feature>
<dbReference type="EMBL" id="JAGGNH010000003">
    <property type="protein sequence ID" value="KAJ0977694.1"/>
    <property type="molecule type" value="Genomic_DNA"/>
</dbReference>
<gene>
    <name evidence="6" type="ORF">J5N97_013168</name>
</gene>
<feature type="compositionally biased region" description="Polar residues" evidence="4">
    <location>
        <begin position="1428"/>
        <end position="1442"/>
    </location>
</feature>
<evidence type="ECO:0000259" key="5">
    <source>
        <dbReference type="PROSITE" id="PS51050"/>
    </source>
</evidence>
<feature type="compositionally biased region" description="Polar residues" evidence="4">
    <location>
        <begin position="1343"/>
        <end position="1353"/>
    </location>
</feature>
<protein>
    <recommendedName>
        <fullName evidence="5">CW-type domain-containing protein</fullName>
    </recommendedName>
</protein>
<sequence>MLTVESRGDGGKGIGLGFGVGMEENELEEGEACSGQEAEGLCSEKDLVNLSYIDEKLQDVLGHFQKDFEGGVSAENLGAMFGGYGSFLPTYQRSPSIWCQPRSPPNASSHNGSRSPDNMLVEGARQNHLVSTCASINKTHATSVAPSDKSCKKDLGLGAIGAGETITQHDSFNKLINGSDQKTLKVRIKVGPDSVSGRDNAAIYSGLGLDISPSSSLEDSPCGSEGLSTELRDAPDESPMTIIQIMTCFPVPGGYLLSPLPDNLLYLAKKENSFLKNFKSGKLNMGIPEACAVLADLTPSKRDVKDLQKKMKLLEKNGKAMDLKSSSCKDDISSILKREIDIETQDGQEIVSDALNIPILSGPSGVEENEGKLVDESAKGSKMFDLSSEPNKLSVKGRVYSSELVKDSQKELMETIGDIGAGSSVDEITHSKGKLNLKTNMAEKALEEKVVTNYKRALSDGQNEDKCKTEKCYGTKDDYDETRGKKDSIEAPKENIVQKSNLYEQDIEMMFQTRDQQFEGRGKLRKSQSSGLPPMESRKRNPKAHSSSKSKEKKSSSLARKGDYLENKSKELKSQNEHSGSFSKESQIDLEDMKTVENRSRLLHAKDKMTEREHANEDHLLTFSEKPKERPVVKKVDNPPIPEEIVCAPLVAPVALNIPGSDAVAVSNAPVLIKENWVCCDRCQKWRLLPYGANPDLLPKKWQCNMLNWLSPGMNRCNISEEETTKALNALYQIPVPQSNTNLNGVPDVAPSNMILADSQHLSHTLDNNMNSAGAIGKKKHKLKDQSNPVNDSVFLPISSSIKKIQPASIKSRSLNDVNQPLESNLSSKVVLEHVSKSTDFSSDKHKEKKHRFLERHSDEGGYVERVGKHSKSKSKREVGQEGFKTSKKFKRDRLHHAGEDRHPEHNNASNVVLSTDNGLSTNTSQHNMQKYNCFASAKEVKCDSDSNLPVSSKRTKVQPQSLPNGEAKELVGALTMEKSVSDSGKKRKIKNWEENQDHLANIDRSQHQVDSKAAVKETFSENEMKREKKPKLSKSEVNESSTSKADGRSEKKGMSTKILLSGNTKHSTYEMGRNGLAVKENQVEQYQVNAASRQALDGVESFKKDLTYPHTSAAATSSSSKISGSRKSRGNLQEGRGSPVESVSSSPFRNSNLEKPFPFRSKSGGKDDAGFSVIGSPQNYSDGEADDGSDHPEIRNDKGSVQQRSVEGHRAMESRVLLSLRGSCNNEDKGTKTRDGMHLKLFGDTHDDSSPTEFEERNMVDNGVNTSNQQYKCPPLDEEHTKVNNHYLANGFVHRKSGKSSSTRSRDKQSSKSSNDKGKIKVSNSLSEQGELFSSKNEHNCQDNVHNNSSDWFNYPKDMRNEIHSYPEKDRGDHSLKKESKLQASLGAVKGVHTDHAVQGNIEAHGSSVSDKHHKDLNSRVVASGASCGNSGAQDNPQQVSHADDKNLFDRSGISAGRGKSQATMSSRDRQESQTYGSQTVPTHVKGIKSEGFLSDAKNGDALKAVKSRKPDELIGTQHGSLRQATPNRPDTRSPSRRDGHSVANVLKEARDLKHTANRLKSEGLELESTGLYFQAALKFLYYAFLLEPNAESARHGDGTQSMQMYSDTARLCEFCAHEYERCKEMAAASLAYKCVEVAYMKVSYFKHSSISKDRLELQTALQMVVPGESPSSSASDVDNLNNQVALDKGTSGKGVSSPQVAGNHIIAARNRPSFVRLLNYANETICAFDASKKMHIAFAAASSGLDKKSSGRLVSVRNVLDFNFHNVERLLQLIRLSPGNDPEAASDQWAEYYNTSLLGCWDELIML</sequence>
<feature type="compositionally biased region" description="Polar residues" evidence="4">
    <location>
        <begin position="105"/>
        <end position="116"/>
    </location>
</feature>
<feature type="compositionally biased region" description="Polar residues" evidence="4">
    <location>
        <begin position="1519"/>
        <end position="1530"/>
    </location>
</feature>
<feature type="domain" description="CW-type" evidence="5">
    <location>
        <begin position="671"/>
        <end position="725"/>
    </location>
</feature>
<keyword evidence="3" id="KW-0862">Zinc</keyword>
<evidence type="ECO:0000256" key="1">
    <source>
        <dbReference type="ARBA" id="ARBA00022723"/>
    </source>
</evidence>
<accession>A0A9D5CRC5</accession>
<feature type="region of interest" description="Disordered" evidence="4">
    <location>
        <begin position="517"/>
        <end position="593"/>
    </location>
</feature>
<dbReference type="InterPro" id="IPR011124">
    <property type="entry name" value="Znf_CW"/>
</dbReference>
<evidence type="ECO:0000256" key="3">
    <source>
        <dbReference type="ARBA" id="ARBA00022833"/>
    </source>
</evidence>
<feature type="region of interest" description="Disordered" evidence="4">
    <location>
        <begin position="1001"/>
        <end position="1069"/>
    </location>
</feature>
<evidence type="ECO:0000256" key="2">
    <source>
        <dbReference type="ARBA" id="ARBA00022771"/>
    </source>
</evidence>
<evidence type="ECO:0000256" key="4">
    <source>
        <dbReference type="SAM" id="MobiDB-lite"/>
    </source>
</evidence>
<feature type="compositionally biased region" description="Low complexity" evidence="4">
    <location>
        <begin position="1112"/>
        <end position="1124"/>
    </location>
</feature>